<feature type="chain" id="PRO_5006646892" evidence="1">
    <location>
        <begin position="18"/>
        <end position="134"/>
    </location>
</feature>
<dbReference type="Proteomes" id="UP000051096">
    <property type="component" value="Unassembled WGS sequence"/>
</dbReference>
<evidence type="ECO:0000313" key="2">
    <source>
        <dbReference type="EMBL" id="KPK71974.1"/>
    </source>
</evidence>
<gene>
    <name evidence="2" type="ORF">AMJ87_06090</name>
</gene>
<sequence>MLSIVGAILIIMMPAQTISIDANGMLDTVVVTAPRYEHEDAAWSGLMPAVVTTAPRYHTSADMGMMDEVVATAPRYEHEDVAWCGLMPEVRVTASRFTVPTTLASMWLGHERFSYRWYYSIMVIEVPEERTFEN</sequence>
<feature type="signal peptide" evidence="1">
    <location>
        <begin position="1"/>
        <end position="17"/>
    </location>
</feature>
<protein>
    <submittedName>
        <fullName evidence="2">Uncharacterized protein</fullName>
    </submittedName>
</protein>
<comment type="caution">
    <text evidence="2">The sequence shown here is derived from an EMBL/GenBank/DDBJ whole genome shotgun (WGS) entry which is preliminary data.</text>
</comment>
<reference evidence="2 3" key="1">
    <citation type="journal article" date="2015" name="Microbiome">
        <title>Genomic resolution of linkages in carbon, nitrogen, and sulfur cycling among widespread estuary sediment bacteria.</title>
        <authorList>
            <person name="Baker B.J."/>
            <person name="Lazar C.S."/>
            <person name="Teske A.P."/>
            <person name="Dick G.J."/>
        </authorList>
    </citation>
    <scope>NUCLEOTIDE SEQUENCE [LARGE SCALE GENOMIC DNA]</scope>
    <source>
        <strain evidence="2">SM23_60</strain>
    </source>
</reference>
<accession>A0A0S8GFZ3</accession>
<evidence type="ECO:0000256" key="1">
    <source>
        <dbReference type="SAM" id="SignalP"/>
    </source>
</evidence>
<name>A0A0S8GFZ3_UNCW3</name>
<proteinExistence type="predicted"/>
<keyword evidence="1" id="KW-0732">Signal</keyword>
<dbReference type="AlphaFoldDB" id="A0A0S8GFZ3"/>
<organism evidence="2 3">
    <name type="scientific">candidate division WOR_3 bacterium SM23_60</name>
    <dbReference type="NCBI Taxonomy" id="1703780"/>
    <lineage>
        <taxon>Bacteria</taxon>
        <taxon>Bacteria division WOR-3</taxon>
    </lineage>
</organism>
<dbReference type="EMBL" id="LJUO01000046">
    <property type="protein sequence ID" value="KPK71974.1"/>
    <property type="molecule type" value="Genomic_DNA"/>
</dbReference>
<evidence type="ECO:0000313" key="3">
    <source>
        <dbReference type="Proteomes" id="UP000051096"/>
    </source>
</evidence>